<dbReference type="EMBL" id="JARKIE010000465">
    <property type="protein sequence ID" value="KAJ7635907.1"/>
    <property type="molecule type" value="Genomic_DNA"/>
</dbReference>
<keyword evidence="3" id="KW-1185">Reference proteome</keyword>
<proteinExistence type="predicted"/>
<evidence type="ECO:0000313" key="3">
    <source>
        <dbReference type="Proteomes" id="UP001221757"/>
    </source>
</evidence>
<dbReference type="Proteomes" id="UP001221757">
    <property type="component" value="Unassembled WGS sequence"/>
</dbReference>
<evidence type="ECO:0000313" key="2">
    <source>
        <dbReference type="EMBL" id="KAJ7635907.1"/>
    </source>
</evidence>
<name>A0AAD7FT13_MYCRO</name>
<gene>
    <name evidence="2" type="ORF">B0H17DRAFT_1149619</name>
</gene>
<accession>A0AAD7FT13</accession>
<dbReference type="AlphaFoldDB" id="A0AAD7FT13"/>
<comment type="caution">
    <text evidence="2">The sequence shown here is derived from an EMBL/GenBank/DDBJ whole genome shotgun (WGS) entry which is preliminary data.</text>
</comment>
<organism evidence="2 3">
    <name type="scientific">Mycena rosella</name>
    <name type="common">Pink bonnet</name>
    <name type="synonym">Agaricus rosellus</name>
    <dbReference type="NCBI Taxonomy" id="1033263"/>
    <lineage>
        <taxon>Eukaryota</taxon>
        <taxon>Fungi</taxon>
        <taxon>Dikarya</taxon>
        <taxon>Basidiomycota</taxon>
        <taxon>Agaricomycotina</taxon>
        <taxon>Agaricomycetes</taxon>
        <taxon>Agaricomycetidae</taxon>
        <taxon>Agaricales</taxon>
        <taxon>Marasmiineae</taxon>
        <taxon>Mycenaceae</taxon>
        <taxon>Mycena</taxon>
    </lineage>
</organism>
<feature type="region of interest" description="Disordered" evidence="1">
    <location>
        <begin position="106"/>
        <end position="145"/>
    </location>
</feature>
<sequence length="187" mass="21776">MQTAFELKPRGNTHTATHLRNEFQQLLRMHKEDELHLFRPGRTNGYAAVNFFHRGYERLEESRMANFIEQSTAYADIMRDVLNPENISEASEDDIQQTLERMIAEANQEASEDSDSDDDTDSQVDDGDIHIHGMEYSDDDSDIESEDGTYLPLHAKQMKQIPMLTATLEARKCRRLRRRKWTKSLKL</sequence>
<protein>
    <submittedName>
        <fullName evidence="2">Uncharacterized protein</fullName>
    </submittedName>
</protein>
<feature type="compositionally biased region" description="Acidic residues" evidence="1">
    <location>
        <begin position="110"/>
        <end position="126"/>
    </location>
</feature>
<evidence type="ECO:0000256" key="1">
    <source>
        <dbReference type="SAM" id="MobiDB-lite"/>
    </source>
</evidence>
<feature type="compositionally biased region" description="Acidic residues" evidence="1">
    <location>
        <begin position="136"/>
        <end position="145"/>
    </location>
</feature>
<reference evidence="2" key="1">
    <citation type="submission" date="2023-03" db="EMBL/GenBank/DDBJ databases">
        <title>Massive genome expansion in bonnet fungi (Mycena s.s.) driven by repeated elements and novel gene families across ecological guilds.</title>
        <authorList>
            <consortium name="Lawrence Berkeley National Laboratory"/>
            <person name="Harder C.B."/>
            <person name="Miyauchi S."/>
            <person name="Viragh M."/>
            <person name="Kuo A."/>
            <person name="Thoen E."/>
            <person name="Andreopoulos B."/>
            <person name="Lu D."/>
            <person name="Skrede I."/>
            <person name="Drula E."/>
            <person name="Henrissat B."/>
            <person name="Morin E."/>
            <person name="Kohler A."/>
            <person name="Barry K."/>
            <person name="LaButti K."/>
            <person name="Morin E."/>
            <person name="Salamov A."/>
            <person name="Lipzen A."/>
            <person name="Mereny Z."/>
            <person name="Hegedus B."/>
            <person name="Baldrian P."/>
            <person name="Stursova M."/>
            <person name="Weitz H."/>
            <person name="Taylor A."/>
            <person name="Grigoriev I.V."/>
            <person name="Nagy L.G."/>
            <person name="Martin F."/>
            <person name="Kauserud H."/>
        </authorList>
    </citation>
    <scope>NUCLEOTIDE SEQUENCE</scope>
    <source>
        <strain evidence="2">CBHHK067</strain>
    </source>
</reference>